<dbReference type="OrthoDB" id="2021186at2759"/>
<dbReference type="EMBL" id="UZAN01075887">
    <property type="protein sequence ID" value="VDP95860.1"/>
    <property type="molecule type" value="Genomic_DNA"/>
</dbReference>
<reference evidence="4" key="1">
    <citation type="submission" date="2016-06" db="UniProtKB">
        <authorList>
            <consortium name="WormBaseParasite"/>
        </authorList>
    </citation>
    <scope>IDENTIFICATION</scope>
</reference>
<dbReference type="Proteomes" id="UP000272942">
    <property type="component" value="Unassembled WGS sequence"/>
</dbReference>
<evidence type="ECO:0000313" key="3">
    <source>
        <dbReference type="Proteomes" id="UP000272942"/>
    </source>
</evidence>
<sequence>MSGSDSDATWPATDDFGSRFLEIDLYEQTKDSVDLPRFRPHRGSKGLRSDSPETRTTTESRSSQRLRRRRCIVQDEDSDSNDNAPPLGSVRSTGRRLTEFHLPVNQSPVVDVDADNSEEDQELSTFRNPKLMTARQLSLKMQRTAATESLEPPKPVSKPTPEQILARQQRIARRRESAKRKAEMEKQQTVERLLKVCIRYDPPPSRIALNSSPKLYDVGCVCVCVNANHHTHTTPCTIRRQRSSLEETAR</sequence>
<dbReference type="AlphaFoldDB" id="A0A183BG93"/>
<feature type="compositionally biased region" description="Basic and acidic residues" evidence="1">
    <location>
        <begin position="47"/>
        <end position="58"/>
    </location>
</feature>
<dbReference type="WBParaSite" id="ECPE_0001827801-mRNA-1">
    <property type="protein sequence ID" value="ECPE_0001827801-mRNA-1"/>
    <property type="gene ID" value="ECPE_0001827801"/>
</dbReference>
<proteinExistence type="predicted"/>
<keyword evidence="3" id="KW-1185">Reference proteome</keyword>
<organism evidence="4">
    <name type="scientific">Echinostoma caproni</name>
    <dbReference type="NCBI Taxonomy" id="27848"/>
    <lineage>
        <taxon>Eukaryota</taxon>
        <taxon>Metazoa</taxon>
        <taxon>Spiralia</taxon>
        <taxon>Lophotrochozoa</taxon>
        <taxon>Platyhelminthes</taxon>
        <taxon>Trematoda</taxon>
        <taxon>Digenea</taxon>
        <taxon>Plagiorchiida</taxon>
        <taxon>Echinostomata</taxon>
        <taxon>Echinostomatoidea</taxon>
        <taxon>Echinostomatidae</taxon>
        <taxon>Echinostoma</taxon>
    </lineage>
</organism>
<name>A0A183BG93_9TREM</name>
<reference evidence="2 3" key="2">
    <citation type="submission" date="2018-11" db="EMBL/GenBank/DDBJ databases">
        <authorList>
            <consortium name="Pathogen Informatics"/>
        </authorList>
    </citation>
    <scope>NUCLEOTIDE SEQUENCE [LARGE SCALE GENOMIC DNA]</scope>
    <source>
        <strain evidence="2 3">Egypt</strain>
    </source>
</reference>
<protein>
    <submittedName>
        <fullName evidence="2 4">Uncharacterized protein</fullName>
    </submittedName>
</protein>
<evidence type="ECO:0000256" key="1">
    <source>
        <dbReference type="SAM" id="MobiDB-lite"/>
    </source>
</evidence>
<evidence type="ECO:0000313" key="2">
    <source>
        <dbReference type="EMBL" id="VDP95860.1"/>
    </source>
</evidence>
<accession>A0A183BG93</accession>
<evidence type="ECO:0000313" key="4">
    <source>
        <dbReference type="WBParaSite" id="ECPE_0001827801-mRNA-1"/>
    </source>
</evidence>
<feature type="region of interest" description="Disordered" evidence="1">
    <location>
        <begin position="31"/>
        <end position="102"/>
    </location>
</feature>
<gene>
    <name evidence="2" type="ORF">ECPE_LOCUS18228</name>
</gene>